<dbReference type="GO" id="GO:0008168">
    <property type="term" value="F:methyltransferase activity"/>
    <property type="evidence" value="ECO:0007669"/>
    <property type="project" value="UniProtKB-KW"/>
</dbReference>
<sequence>MPHHSRTLPDSAASTATRKHWLFRLPAVRRACERIRHGQLDLTMPDGSTMVLGGALPGPRAALHLHRWRPLLRLAMEGDLGLAFSYRDGDWTTPDLTALLSFGLANESALKSQGRARGPARWLGLLLHRANANTRRRSRDNISAHYDLGNRFYEQWLDASMLYSSALYEAETPNAAPSLEAAQQRRLDRIVSLLDAQPGQRVLEIGCGWGTLAATLAQRCQADVVGLTLSTEQLAFAQDRAREWQVADRVDLRLQDYRDVDGQFDRIVSIEMIEAVGESYWPVYFQTLKDRLKPGGSAVLQAITIDEAHFEAYRSSPDFIQRCIFPGGMLPTPERMAEQARRVGLTFSTELRFGRDYARTLADWRQRFLAQWPAIEALGFDLPFKRIWEYYLSYCEAGFLAGRVDVGLYRLERPA</sequence>
<evidence type="ECO:0000256" key="3">
    <source>
        <dbReference type="ARBA" id="ARBA00022679"/>
    </source>
</evidence>
<protein>
    <submittedName>
        <fullName evidence="6">Cyclopropane-fatty-acyl-phospholipid synthase</fullName>
    </submittedName>
</protein>
<keyword evidence="2" id="KW-0489">Methyltransferase</keyword>
<dbReference type="GO" id="GO:0032259">
    <property type="term" value="P:methylation"/>
    <property type="evidence" value="ECO:0007669"/>
    <property type="project" value="UniProtKB-KW"/>
</dbReference>
<evidence type="ECO:0000256" key="4">
    <source>
        <dbReference type="ARBA" id="ARBA00022691"/>
    </source>
</evidence>
<dbReference type="EMBL" id="CP013729">
    <property type="protein sequence ID" value="ALV06926.1"/>
    <property type="molecule type" value="Genomic_DNA"/>
</dbReference>
<dbReference type="SUPFAM" id="SSF53335">
    <property type="entry name" value="S-adenosyl-L-methionine-dependent methyltransferases"/>
    <property type="match status" value="1"/>
</dbReference>
<dbReference type="Proteomes" id="UP000060699">
    <property type="component" value="Chromosome"/>
</dbReference>
<gene>
    <name evidence="6" type="ORF">RD2015_2458</name>
</gene>
<dbReference type="Pfam" id="PF02353">
    <property type="entry name" value="CMAS"/>
    <property type="match status" value="1"/>
</dbReference>
<proteinExistence type="inferred from homology"/>
<dbReference type="Gene3D" id="3.40.50.150">
    <property type="entry name" value="Vaccinia Virus protein VP39"/>
    <property type="match status" value="1"/>
</dbReference>
<comment type="similarity">
    <text evidence="1">Belongs to the CFA/CMAS family.</text>
</comment>
<dbReference type="STRING" id="76731.RD2015_2458"/>
<dbReference type="AlphaFoldDB" id="A0A0U3L6M9"/>
<dbReference type="PANTHER" id="PTHR43667">
    <property type="entry name" value="CYCLOPROPANE-FATTY-ACYL-PHOSPHOLIPID SYNTHASE"/>
    <property type="match status" value="1"/>
</dbReference>
<dbReference type="InterPro" id="IPR050723">
    <property type="entry name" value="CFA/CMAS"/>
</dbReference>
<dbReference type="InterPro" id="IPR003333">
    <property type="entry name" value="CMAS"/>
</dbReference>
<dbReference type="PANTHER" id="PTHR43667:SF2">
    <property type="entry name" value="FATTY ACID C-METHYL TRANSFERASE"/>
    <property type="match status" value="1"/>
</dbReference>
<keyword evidence="4" id="KW-0949">S-adenosyl-L-methionine</keyword>
<evidence type="ECO:0000256" key="5">
    <source>
        <dbReference type="ARBA" id="ARBA00023098"/>
    </source>
</evidence>
<dbReference type="PATRIC" id="fig|76731.3.peg.2516"/>
<organism evidence="6 7">
    <name type="scientific">Roseateles depolymerans</name>
    <dbReference type="NCBI Taxonomy" id="76731"/>
    <lineage>
        <taxon>Bacteria</taxon>
        <taxon>Pseudomonadati</taxon>
        <taxon>Pseudomonadota</taxon>
        <taxon>Betaproteobacteria</taxon>
        <taxon>Burkholderiales</taxon>
        <taxon>Sphaerotilaceae</taxon>
        <taxon>Roseateles</taxon>
    </lineage>
</organism>
<keyword evidence="5" id="KW-0443">Lipid metabolism</keyword>
<evidence type="ECO:0000313" key="6">
    <source>
        <dbReference type="EMBL" id="ALV06926.1"/>
    </source>
</evidence>
<name>A0A0U3L6M9_9BURK</name>
<dbReference type="GO" id="GO:0008610">
    <property type="term" value="P:lipid biosynthetic process"/>
    <property type="evidence" value="ECO:0007669"/>
    <property type="project" value="InterPro"/>
</dbReference>
<dbReference type="InterPro" id="IPR029063">
    <property type="entry name" value="SAM-dependent_MTases_sf"/>
</dbReference>
<keyword evidence="3" id="KW-0808">Transferase</keyword>
<accession>A0A0U3L6M9</accession>
<keyword evidence="7" id="KW-1185">Reference proteome</keyword>
<reference evidence="6 7" key="1">
    <citation type="submission" date="2015-12" db="EMBL/GenBank/DDBJ databases">
        <title>Complete genome of Roseateles depolymerans KCTC 42856.</title>
        <authorList>
            <person name="Kim K.M."/>
        </authorList>
    </citation>
    <scope>NUCLEOTIDE SEQUENCE [LARGE SCALE GENOMIC DNA]</scope>
    <source>
        <strain evidence="6 7">KCTC 42856</strain>
    </source>
</reference>
<dbReference type="CDD" id="cd02440">
    <property type="entry name" value="AdoMet_MTases"/>
    <property type="match status" value="1"/>
</dbReference>
<evidence type="ECO:0000313" key="7">
    <source>
        <dbReference type="Proteomes" id="UP000060699"/>
    </source>
</evidence>
<dbReference type="KEGG" id="rdp:RD2015_2458"/>
<evidence type="ECO:0000256" key="2">
    <source>
        <dbReference type="ARBA" id="ARBA00022603"/>
    </source>
</evidence>
<evidence type="ECO:0000256" key="1">
    <source>
        <dbReference type="ARBA" id="ARBA00010815"/>
    </source>
</evidence>
<dbReference type="PIRSF" id="PIRSF003085">
    <property type="entry name" value="CMAS"/>
    <property type="match status" value="1"/>
</dbReference>